<evidence type="ECO:0000313" key="2">
    <source>
        <dbReference type="EMBL" id="SBT03538.1"/>
    </source>
</evidence>
<gene>
    <name evidence="2" type="ORF">PROAA_1070009</name>
</gene>
<dbReference type="InterPro" id="IPR011990">
    <property type="entry name" value="TPR-like_helical_dom_sf"/>
</dbReference>
<name>A0A1A8XHX1_9RHOO</name>
<dbReference type="SUPFAM" id="SSF48452">
    <property type="entry name" value="TPR-like"/>
    <property type="match status" value="1"/>
</dbReference>
<accession>A0A1A8XHX1</accession>
<keyword evidence="1" id="KW-0802">TPR repeat</keyword>
<feature type="repeat" description="TPR" evidence="1">
    <location>
        <begin position="54"/>
        <end position="87"/>
    </location>
</feature>
<dbReference type="InterPro" id="IPR019734">
    <property type="entry name" value="TPR_rpt"/>
</dbReference>
<dbReference type="Gene3D" id="1.25.40.10">
    <property type="entry name" value="Tetratricopeptide repeat domain"/>
    <property type="match status" value="1"/>
</dbReference>
<dbReference type="AlphaFoldDB" id="A0A1A8XHX1"/>
<dbReference type="Proteomes" id="UP000199600">
    <property type="component" value="Unassembled WGS sequence"/>
</dbReference>
<dbReference type="EMBL" id="FLQY01000010">
    <property type="protein sequence ID" value="SBT03538.1"/>
    <property type="molecule type" value="Genomic_DNA"/>
</dbReference>
<dbReference type="SMART" id="SM00028">
    <property type="entry name" value="TPR"/>
    <property type="match status" value="2"/>
</dbReference>
<organism evidence="2 3">
    <name type="scientific">Candidatus Propionivibrio aalborgensis</name>
    <dbReference type="NCBI Taxonomy" id="1860101"/>
    <lineage>
        <taxon>Bacteria</taxon>
        <taxon>Pseudomonadati</taxon>
        <taxon>Pseudomonadota</taxon>
        <taxon>Betaproteobacteria</taxon>
        <taxon>Rhodocyclales</taxon>
        <taxon>Rhodocyclaceae</taxon>
        <taxon>Propionivibrio</taxon>
    </lineage>
</organism>
<dbReference type="PROSITE" id="PS50005">
    <property type="entry name" value="TPR"/>
    <property type="match status" value="2"/>
</dbReference>
<sequence length="117" mass="12621">MTTAIIASLEKLLGGPRDGALLRYSLGNEWLKAGNPAQAADCFREAVKRDERYSAAWKLLGKALADSGQTDEALAAYEQGIQVANEKGDIQAAKEMAVFVRRLRKQADEGSPQDPSA</sequence>
<feature type="repeat" description="TPR" evidence="1">
    <location>
        <begin position="20"/>
        <end position="53"/>
    </location>
</feature>
<proteinExistence type="predicted"/>
<reference evidence="2 3" key="1">
    <citation type="submission" date="2016-06" db="EMBL/GenBank/DDBJ databases">
        <authorList>
            <person name="Kjaerup R.B."/>
            <person name="Dalgaard T.S."/>
            <person name="Juul-Madsen H.R."/>
        </authorList>
    </citation>
    <scope>NUCLEOTIDE SEQUENCE [LARGE SCALE GENOMIC DNA]</scope>
    <source>
        <strain evidence="2">2</strain>
    </source>
</reference>
<dbReference type="Pfam" id="PF13432">
    <property type="entry name" value="TPR_16"/>
    <property type="match status" value="1"/>
</dbReference>
<evidence type="ECO:0000256" key="1">
    <source>
        <dbReference type="PROSITE-ProRule" id="PRU00339"/>
    </source>
</evidence>
<evidence type="ECO:0000313" key="3">
    <source>
        <dbReference type="Proteomes" id="UP000199600"/>
    </source>
</evidence>
<protein>
    <submittedName>
        <fullName evidence="2">Uncharacterized protein</fullName>
    </submittedName>
</protein>
<keyword evidence="3" id="KW-1185">Reference proteome</keyword>
<dbReference type="RefSeq" id="WP_186409469.1">
    <property type="nucleotide sequence ID" value="NZ_FLQY01000010.1"/>
</dbReference>